<dbReference type="WBParaSite" id="PgR039_g089_t07">
    <property type="protein sequence ID" value="PgR039_g089_t07"/>
    <property type="gene ID" value="PgR039_g089"/>
</dbReference>
<sequence>MTIVAPEHTSPAQQLQFKVHQKEASTFEINERQRKTSGATLFTIFGAIVVVLVALLVLFIILYATEKSKKSNVGISTSDVLMQAKCDLHKCNRSFKSSPLVILSMDGFRASYLTQNITPALQRIIDCGVHSKYLIPSFPSKTFPNHYTIATGLYPAWNGIVDNGFYDPNQPEKYFKKTTHDPGWYLGEPIWNTVQKFGMKSAVYFWPGSEAPINGMLPTISMPYDSNVPFTERIDKVIEWLNLPDDERPSLIQVYLEQPDLAGHEGGPDSQMVRTAMITVDGVTNYFTNRLLEEGLMGCVNLVIVSDHGMQTINSSRAIIMDEILPQPFNEALFTGAIAHISILNNDTSVDSLMEPMKCHRGKNYLTYKTKHTPVRYHYRGSYRIGDIVIEGQAGAFILSTRADEEWLITQHGNHGFDNRLVNLRTIFMAIGPDIAIKKEISGFQNVELYNLFADLLNVTAAPNNGTKGHLYSVLRNPPAIIPEVSSVITTAQCVSPLSISKCNSSCVSMRELYENCVLSSVIVPFSVIDDGECIIKLCDAIIHYNKILNRAQLVETMITRESWTTSAREDCIYYVEGLQSSNQCAQNDNTTTISLFINKANYNTISAAFVNVSSGFANGTWLYLVNKIDKYVEQYGDLMMFSGPIYDSDGDGHRDSDRTIESSVPSHIFVVLLRCASNEAITPNLCHNIIFVPFVLPIVDEDFNCLERDEYLYQNTARILDIELLTGIQFFKNRSIWTPEEAILLRTRVTQTMW</sequence>
<dbReference type="Gene3D" id="3.30.1360.180">
    <property type="match status" value="1"/>
</dbReference>
<evidence type="ECO:0000313" key="7">
    <source>
        <dbReference type="WBParaSite" id="PgR039_g089_t07"/>
    </source>
</evidence>
<dbReference type="Pfam" id="PF01663">
    <property type="entry name" value="Phosphodiest"/>
    <property type="match status" value="1"/>
</dbReference>
<dbReference type="GO" id="GO:0055120">
    <property type="term" value="C:striated muscle dense body"/>
    <property type="evidence" value="ECO:0007669"/>
    <property type="project" value="TreeGrafter"/>
</dbReference>
<dbReference type="Gene3D" id="3.40.570.10">
    <property type="entry name" value="Extracellular Endonuclease, subunit A"/>
    <property type="match status" value="1"/>
</dbReference>
<evidence type="ECO:0000256" key="2">
    <source>
        <dbReference type="ARBA" id="ARBA00023180"/>
    </source>
</evidence>
<dbReference type="GO" id="GO:0016529">
    <property type="term" value="C:sarcoplasmic reticulum"/>
    <property type="evidence" value="ECO:0007669"/>
    <property type="project" value="TreeGrafter"/>
</dbReference>
<dbReference type="InterPro" id="IPR017850">
    <property type="entry name" value="Alkaline_phosphatase_core_sf"/>
</dbReference>
<keyword evidence="3" id="KW-0472">Membrane</keyword>
<keyword evidence="2" id="KW-0325">Glycoprotein</keyword>
<feature type="domain" description="ENPP1-3/EXOG-like endonuclease/phosphodiesterase" evidence="4">
    <location>
        <begin position="544"/>
        <end position="738"/>
    </location>
</feature>
<feature type="transmembrane region" description="Helical" evidence="3">
    <location>
        <begin position="41"/>
        <end position="64"/>
    </location>
</feature>
<dbReference type="SUPFAM" id="SSF53649">
    <property type="entry name" value="Alkaline phosphatase-like"/>
    <property type="match status" value="1"/>
</dbReference>
<evidence type="ECO:0000313" key="5">
    <source>
        <dbReference type="Proteomes" id="UP000887569"/>
    </source>
</evidence>
<dbReference type="Proteomes" id="UP000887569">
    <property type="component" value="Unplaced"/>
</dbReference>
<dbReference type="CDD" id="cd16018">
    <property type="entry name" value="Enpp"/>
    <property type="match status" value="1"/>
</dbReference>
<dbReference type="InterPro" id="IPR002591">
    <property type="entry name" value="Phosphodiest/P_Trfase"/>
</dbReference>
<reference evidence="6 7" key="1">
    <citation type="submission" date="2022-11" db="UniProtKB">
        <authorList>
            <consortium name="WormBaseParasite"/>
        </authorList>
    </citation>
    <scope>IDENTIFICATION</scope>
</reference>
<dbReference type="InterPro" id="IPR044925">
    <property type="entry name" value="His-Me_finger_sf"/>
</dbReference>
<evidence type="ECO:0000313" key="6">
    <source>
        <dbReference type="WBParaSite" id="PgR039_g089_t02"/>
    </source>
</evidence>
<keyword evidence="5" id="KW-1185">Reference proteome</keyword>
<evidence type="ECO:0000256" key="3">
    <source>
        <dbReference type="SAM" id="Phobius"/>
    </source>
</evidence>
<organism evidence="5 6">
    <name type="scientific">Parascaris univalens</name>
    <name type="common">Nematode worm</name>
    <dbReference type="NCBI Taxonomy" id="6257"/>
    <lineage>
        <taxon>Eukaryota</taxon>
        <taxon>Metazoa</taxon>
        <taxon>Ecdysozoa</taxon>
        <taxon>Nematoda</taxon>
        <taxon>Chromadorea</taxon>
        <taxon>Rhabditida</taxon>
        <taxon>Spirurina</taxon>
        <taxon>Ascaridomorpha</taxon>
        <taxon>Ascaridoidea</taxon>
        <taxon>Ascarididae</taxon>
        <taxon>Parascaris</taxon>
    </lineage>
</organism>
<dbReference type="AlphaFoldDB" id="A0A915BGS0"/>
<dbReference type="PANTHER" id="PTHR10151">
    <property type="entry name" value="ECTONUCLEOTIDE PYROPHOSPHATASE/PHOSPHODIESTERASE"/>
    <property type="match status" value="1"/>
</dbReference>
<proteinExistence type="predicted"/>
<evidence type="ECO:0000259" key="4">
    <source>
        <dbReference type="SMART" id="SM00477"/>
    </source>
</evidence>
<keyword evidence="1" id="KW-0378">Hydrolase</keyword>
<dbReference type="PANTHER" id="PTHR10151:SF114">
    <property type="entry name" value="ECTONUCLEOTIDE PYROPHOSPHATASE_PHOSPHODIESTERASE C27A7.3"/>
    <property type="match status" value="1"/>
</dbReference>
<dbReference type="GO" id="GO:0046872">
    <property type="term" value="F:metal ion binding"/>
    <property type="evidence" value="ECO:0007669"/>
    <property type="project" value="InterPro"/>
</dbReference>
<dbReference type="SMART" id="SM00477">
    <property type="entry name" value="NUC"/>
    <property type="match status" value="1"/>
</dbReference>
<evidence type="ECO:0000256" key="1">
    <source>
        <dbReference type="ARBA" id="ARBA00022801"/>
    </source>
</evidence>
<dbReference type="GO" id="GO:0016787">
    <property type="term" value="F:hydrolase activity"/>
    <property type="evidence" value="ECO:0007669"/>
    <property type="project" value="UniProtKB-KW"/>
</dbReference>
<dbReference type="Gene3D" id="3.40.720.10">
    <property type="entry name" value="Alkaline Phosphatase, subunit A"/>
    <property type="match status" value="1"/>
</dbReference>
<dbReference type="InterPro" id="IPR020821">
    <property type="entry name" value="ENPP1-3/EXOG-like_nuc-like"/>
</dbReference>
<dbReference type="WBParaSite" id="PgR039_g089_t02">
    <property type="protein sequence ID" value="PgR039_g089_t02"/>
    <property type="gene ID" value="PgR039_g089"/>
</dbReference>
<dbReference type="InterPro" id="IPR044929">
    <property type="entry name" value="DNA/RNA_non-sp_Endonuclease_sf"/>
</dbReference>
<dbReference type="GO" id="GO:0003676">
    <property type="term" value="F:nucleic acid binding"/>
    <property type="evidence" value="ECO:0007669"/>
    <property type="project" value="InterPro"/>
</dbReference>
<name>A0A915BGS0_PARUN</name>
<protein>
    <submittedName>
        <fullName evidence="6 7">Extracellular Endonuclease subunit A domain-containing protein</fullName>
    </submittedName>
</protein>
<dbReference type="SUPFAM" id="SSF54060">
    <property type="entry name" value="His-Me finger endonucleases"/>
    <property type="match status" value="1"/>
</dbReference>
<keyword evidence="3" id="KW-0812">Transmembrane</keyword>
<dbReference type="GO" id="GO:0031674">
    <property type="term" value="C:I band"/>
    <property type="evidence" value="ECO:0007669"/>
    <property type="project" value="TreeGrafter"/>
</dbReference>
<accession>A0A915BGS0</accession>
<keyword evidence="3" id="KW-1133">Transmembrane helix</keyword>